<name>A0A850PFG5_9PROT</name>
<dbReference type="RefSeq" id="WP_176612840.1">
    <property type="nucleotide sequence ID" value="NZ_JABXXR010000019.1"/>
</dbReference>
<protein>
    <submittedName>
        <fullName evidence="2">DUF1330 domain-containing protein</fullName>
    </submittedName>
</protein>
<dbReference type="InterPro" id="IPR010753">
    <property type="entry name" value="DUF1330"/>
</dbReference>
<comment type="caution">
    <text evidence="2">The sequence shown here is derived from an EMBL/GenBank/DDBJ whole genome shotgun (WGS) entry which is preliminary data.</text>
</comment>
<evidence type="ECO:0000313" key="2">
    <source>
        <dbReference type="EMBL" id="NVN39861.1"/>
    </source>
</evidence>
<reference evidence="2 3" key="1">
    <citation type="submission" date="2020-06" db="EMBL/GenBank/DDBJ databases">
        <title>Description of novel acetic acid bacteria.</title>
        <authorList>
            <person name="Sombolestani A."/>
        </authorList>
    </citation>
    <scope>NUCLEOTIDE SEQUENCE [LARGE SCALE GENOMIC DNA]</scope>
    <source>
        <strain evidence="2 3">LMG 27010</strain>
    </source>
</reference>
<evidence type="ECO:0000313" key="3">
    <source>
        <dbReference type="Proteomes" id="UP000585665"/>
    </source>
</evidence>
<organism evidence="2 3">
    <name type="scientific">Ameyamaea chiangmaiensis</name>
    <dbReference type="NCBI Taxonomy" id="442969"/>
    <lineage>
        <taxon>Bacteria</taxon>
        <taxon>Pseudomonadati</taxon>
        <taxon>Pseudomonadota</taxon>
        <taxon>Alphaproteobacteria</taxon>
        <taxon>Acetobacterales</taxon>
        <taxon>Acetobacteraceae</taxon>
        <taxon>Ameyamaea</taxon>
    </lineage>
</organism>
<dbReference type="PANTHER" id="PTHR41521:SF4">
    <property type="entry name" value="BLR0684 PROTEIN"/>
    <property type="match status" value="1"/>
</dbReference>
<accession>A0A850PFG5</accession>
<dbReference type="Proteomes" id="UP000585665">
    <property type="component" value="Unassembled WGS sequence"/>
</dbReference>
<dbReference type="AlphaFoldDB" id="A0A850PFG5"/>
<sequence>MPAFIVFCREALNDPKEFDLYSSKVGATFEGHPVTPLAVYGEQEVLEGDPNDGTVILQFPTMEAARTWYNSPAYQDAVQHRFKAAKYNVVLVQGV</sequence>
<dbReference type="InterPro" id="IPR011008">
    <property type="entry name" value="Dimeric_a/b-barrel"/>
</dbReference>
<dbReference type="Gene3D" id="3.30.70.100">
    <property type="match status" value="1"/>
</dbReference>
<dbReference type="EMBL" id="JABXXR010000019">
    <property type="protein sequence ID" value="NVN39861.1"/>
    <property type="molecule type" value="Genomic_DNA"/>
</dbReference>
<evidence type="ECO:0000259" key="1">
    <source>
        <dbReference type="Pfam" id="PF07045"/>
    </source>
</evidence>
<dbReference type="SUPFAM" id="SSF54909">
    <property type="entry name" value="Dimeric alpha+beta barrel"/>
    <property type="match status" value="1"/>
</dbReference>
<gene>
    <name evidence="2" type="ORF">HUK82_04675</name>
</gene>
<feature type="domain" description="DUF1330" evidence="1">
    <location>
        <begin position="4"/>
        <end position="95"/>
    </location>
</feature>
<keyword evidence="3" id="KW-1185">Reference proteome</keyword>
<dbReference type="PANTHER" id="PTHR41521">
    <property type="match status" value="1"/>
</dbReference>
<dbReference type="Pfam" id="PF07045">
    <property type="entry name" value="DUF1330"/>
    <property type="match status" value="1"/>
</dbReference>
<proteinExistence type="predicted"/>